<gene>
    <name evidence="2" type="ORF">JMJ77_004732</name>
</gene>
<accession>A0A9P7RHL4</accession>
<evidence type="ECO:0000313" key="3">
    <source>
        <dbReference type="Proteomes" id="UP000699042"/>
    </source>
</evidence>
<dbReference type="Proteomes" id="UP000699042">
    <property type="component" value="Unassembled WGS sequence"/>
</dbReference>
<dbReference type="AlphaFoldDB" id="A0A9P7RHL4"/>
<reference evidence="2" key="1">
    <citation type="submission" date="2021-05" db="EMBL/GenBank/DDBJ databases">
        <title>Comparative genomics of three Colletotrichum scovillei strains and genetic complementation revealed genes involved fungal growth and virulence on chili pepper.</title>
        <authorList>
            <person name="Hsieh D.-K."/>
            <person name="Chuang S.-C."/>
            <person name="Chen C.-Y."/>
            <person name="Chao Y.-T."/>
            <person name="Lu M.-Y.J."/>
            <person name="Lee M.-H."/>
            <person name="Shih M.-C."/>
        </authorList>
    </citation>
    <scope>NUCLEOTIDE SEQUENCE</scope>
    <source>
        <strain evidence="2">Coll-153</strain>
    </source>
</reference>
<name>A0A9P7RHL4_9PEZI</name>
<organism evidence="2 3">
    <name type="scientific">Colletotrichum scovillei</name>
    <dbReference type="NCBI Taxonomy" id="1209932"/>
    <lineage>
        <taxon>Eukaryota</taxon>
        <taxon>Fungi</taxon>
        <taxon>Dikarya</taxon>
        <taxon>Ascomycota</taxon>
        <taxon>Pezizomycotina</taxon>
        <taxon>Sordariomycetes</taxon>
        <taxon>Hypocreomycetidae</taxon>
        <taxon>Glomerellales</taxon>
        <taxon>Glomerellaceae</taxon>
        <taxon>Colletotrichum</taxon>
        <taxon>Colletotrichum acutatum species complex</taxon>
    </lineage>
</organism>
<sequence>MGGIREALAMYLYAFGPSIPYLMLYVYRGRRSDCFPTPLLKEPAGSVKETAKGKGA</sequence>
<feature type="transmembrane region" description="Helical" evidence="1">
    <location>
        <begin position="7"/>
        <end position="27"/>
    </location>
</feature>
<dbReference type="EMBL" id="JAESDN010000001">
    <property type="protein sequence ID" value="KAG7057343.1"/>
    <property type="molecule type" value="Genomic_DNA"/>
</dbReference>
<protein>
    <submittedName>
        <fullName evidence="2">Uncharacterized protein</fullName>
    </submittedName>
</protein>
<keyword evidence="1" id="KW-0812">Transmembrane</keyword>
<comment type="caution">
    <text evidence="2">The sequence shown here is derived from an EMBL/GenBank/DDBJ whole genome shotgun (WGS) entry which is preliminary data.</text>
</comment>
<keyword evidence="1" id="KW-0472">Membrane</keyword>
<keyword evidence="1" id="KW-1133">Transmembrane helix</keyword>
<evidence type="ECO:0000313" key="2">
    <source>
        <dbReference type="EMBL" id="KAG7057343.1"/>
    </source>
</evidence>
<keyword evidence="3" id="KW-1185">Reference proteome</keyword>
<evidence type="ECO:0000256" key="1">
    <source>
        <dbReference type="SAM" id="Phobius"/>
    </source>
</evidence>
<proteinExistence type="predicted"/>